<keyword evidence="2" id="KW-1133">Transmembrane helix</keyword>
<keyword evidence="2" id="KW-0472">Membrane</keyword>
<feature type="transmembrane region" description="Helical" evidence="2">
    <location>
        <begin position="16"/>
        <end position="34"/>
    </location>
</feature>
<evidence type="ECO:0000313" key="4">
    <source>
        <dbReference type="Proteomes" id="UP001156690"/>
    </source>
</evidence>
<protein>
    <recommendedName>
        <fullName evidence="5">Conjugal transfer protein TraB</fullName>
    </recommendedName>
</protein>
<dbReference type="CDD" id="cd16430">
    <property type="entry name" value="TraB"/>
    <property type="match status" value="1"/>
</dbReference>
<dbReference type="InterPro" id="IPR005498">
    <property type="entry name" value="T4SS_VirB10/TraB/TrbI"/>
</dbReference>
<dbReference type="EMBL" id="BSNX01000003">
    <property type="protein sequence ID" value="GLQ71096.1"/>
    <property type="molecule type" value="Genomic_DNA"/>
</dbReference>
<evidence type="ECO:0000256" key="2">
    <source>
        <dbReference type="SAM" id="Phobius"/>
    </source>
</evidence>
<feature type="compositionally biased region" description="Polar residues" evidence="1">
    <location>
        <begin position="174"/>
        <end position="198"/>
    </location>
</feature>
<sequence length="472" mass="51800">MSLKEKYNQLDNKSRTYVLWGGIGMGILAVLFLLKPEKEEVVQPVQQNLEVTPFMASADDVDIESLNVRQQSTERDVRNIQAGVTQVNKKLTEIESMLSSEDRLQTAPEILYELQRKNNQRDQQIEELRQLIVEQQSVVVVPETTVVTDTDLEADSLDFIDETDAATEDDSDTFNFDQTPGQNQPTLHDNQSAYSNLPTDPLELLRQSHKEAETSDSLSNDNMYITDEPEPPYSNNGFENGQVQPTKRTISIIQSSKPPAPKKSNEPEFVGKRINAGSLVPLTLLTGVDAPTGKRAADKLTATFVITGEARLPDGTELNLDPCRVLSDVQAHKTEARAYFRPYKLSCKFEFGDLDMPLTGSISGPDGALGIKGHLVNPAGKAVLFSTMTSGIDLAAAWLDSEIDTIELAGGDTLNSGGGAVASSTAPLREYYLEEAKELQPYVQVRPLVKASMVVLDTLTLELLEKAQKGKG</sequence>
<dbReference type="Proteomes" id="UP001156690">
    <property type="component" value="Unassembled WGS sequence"/>
</dbReference>
<organism evidence="3 4">
    <name type="scientific">Vibrio penaeicida</name>
    <dbReference type="NCBI Taxonomy" id="104609"/>
    <lineage>
        <taxon>Bacteria</taxon>
        <taxon>Pseudomonadati</taxon>
        <taxon>Pseudomonadota</taxon>
        <taxon>Gammaproteobacteria</taxon>
        <taxon>Vibrionales</taxon>
        <taxon>Vibrionaceae</taxon>
        <taxon>Vibrio</taxon>
    </lineage>
</organism>
<evidence type="ECO:0008006" key="5">
    <source>
        <dbReference type="Google" id="ProtNLM"/>
    </source>
</evidence>
<evidence type="ECO:0000256" key="1">
    <source>
        <dbReference type="SAM" id="MobiDB-lite"/>
    </source>
</evidence>
<reference evidence="4" key="1">
    <citation type="journal article" date="2019" name="Int. J. Syst. Evol. Microbiol.">
        <title>The Global Catalogue of Microorganisms (GCM) 10K type strain sequencing project: providing services to taxonomists for standard genome sequencing and annotation.</title>
        <authorList>
            <consortium name="The Broad Institute Genomics Platform"/>
            <consortium name="The Broad Institute Genome Sequencing Center for Infectious Disease"/>
            <person name="Wu L."/>
            <person name="Ma J."/>
        </authorList>
    </citation>
    <scope>NUCLEOTIDE SEQUENCE [LARGE SCALE GENOMIC DNA]</scope>
    <source>
        <strain evidence="4">NBRC 15640</strain>
    </source>
</reference>
<comment type="caution">
    <text evidence="3">The sequence shown here is derived from an EMBL/GenBank/DDBJ whole genome shotgun (WGS) entry which is preliminary data.</text>
</comment>
<name>A0AAV5NKC8_9VIBR</name>
<keyword evidence="4" id="KW-1185">Reference proteome</keyword>
<dbReference type="Pfam" id="PF03743">
    <property type="entry name" value="TrbI"/>
    <property type="match status" value="1"/>
</dbReference>
<dbReference type="AlphaFoldDB" id="A0AAV5NKC8"/>
<keyword evidence="2" id="KW-0812">Transmembrane</keyword>
<gene>
    <name evidence="3" type="ORF">GCM10007932_04560</name>
</gene>
<proteinExistence type="predicted"/>
<dbReference type="RefSeq" id="WP_126606146.1">
    <property type="nucleotide sequence ID" value="NZ_AP025146.1"/>
</dbReference>
<evidence type="ECO:0000313" key="3">
    <source>
        <dbReference type="EMBL" id="GLQ71096.1"/>
    </source>
</evidence>
<feature type="region of interest" description="Disordered" evidence="1">
    <location>
        <begin position="166"/>
        <end position="198"/>
    </location>
</feature>
<accession>A0AAV5NKC8</accession>